<dbReference type="InterPro" id="IPR010255">
    <property type="entry name" value="Haem_peroxidase_sf"/>
</dbReference>
<keyword evidence="22" id="KW-1185">Reference proteome</keyword>
<feature type="binding site" evidence="16">
    <location>
        <position position="224"/>
    </location>
    <ligand>
        <name>Ca(2+)</name>
        <dbReference type="ChEBI" id="CHEBI:29108"/>
        <label>2</label>
    </ligand>
</feature>
<feature type="chain" id="PRO_5043104865" description="Peroxidase" evidence="19">
    <location>
        <begin position="31"/>
        <end position="357"/>
    </location>
</feature>
<comment type="similarity">
    <text evidence="19">Belongs to the peroxidase family. Classical plant (class III) peroxidase subfamily.</text>
</comment>
<dbReference type="InterPro" id="IPR002016">
    <property type="entry name" value="Haem_peroxidase"/>
</dbReference>
<evidence type="ECO:0000256" key="2">
    <source>
        <dbReference type="ARBA" id="ARBA00002322"/>
    </source>
</evidence>
<comment type="caution">
    <text evidence="21">The sequence shown here is derived from an EMBL/GenBank/DDBJ whole genome shotgun (WGS) entry which is preliminary data.</text>
</comment>
<keyword evidence="13 19" id="KW-0376">Hydrogen peroxide</keyword>
<dbReference type="GO" id="GO:0042744">
    <property type="term" value="P:hydrogen peroxide catabolic process"/>
    <property type="evidence" value="ECO:0007669"/>
    <property type="project" value="UniProtKB-KW"/>
</dbReference>
<name>A0AAW1KBM4_SAPOF</name>
<dbReference type="PROSITE" id="PS50873">
    <property type="entry name" value="PEROXIDASE_4"/>
    <property type="match status" value="1"/>
</dbReference>
<accession>A0AAW1KBM4</accession>
<dbReference type="GO" id="GO:0005576">
    <property type="term" value="C:extracellular region"/>
    <property type="evidence" value="ECO:0007669"/>
    <property type="project" value="UniProtKB-SubCell"/>
</dbReference>
<keyword evidence="8 16" id="KW-0479">Metal-binding</keyword>
<feature type="active site" description="Proton acceptor" evidence="14">
    <location>
        <position position="93"/>
    </location>
</feature>
<evidence type="ECO:0000256" key="19">
    <source>
        <dbReference type="RuleBase" id="RU362060"/>
    </source>
</evidence>
<feature type="disulfide bond" evidence="18">
    <location>
        <begin position="62"/>
        <end position="145"/>
    </location>
</feature>
<feature type="binding site" evidence="16">
    <location>
        <position position="101"/>
    </location>
    <ligand>
        <name>Ca(2+)</name>
        <dbReference type="ChEBI" id="CHEBI:29108"/>
        <label>1</label>
    </ligand>
</feature>
<dbReference type="Proteomes" id="UP001443914">
    <property type="component" value="Unassembled WGS sequence"/>
</dbReference>
<feature type="binding site" evidence="16">
    <location>
        <position position="284"/>
    </location>
    <ligand>
        <name>Ca(2+)</name>
        <dbReference type="ChEBI" id="CHEBI:29108"/>
        <label>2</label>
    </ligand>
</feature>
<dbReference type="AlphaFoldDB" id="A0AAW1KBM4"/>
<evidence type="ECO:0000256" key="6">
    <source>
        <dbReference type="ARBA" id="ARBA00022559"/>
    </source>
</evidence>
<dbReference type="PANTHER" id="PTHR31517:SF59">
    <property type="entry name" value="PEROXIDASE"/>
    <property type="match status" value="1"/>
</dbReference>
<dbReference type="SUPFAM" id="SSF48113">
    <property type="entry name" value="Heme-dependent peroxidases"/>
    <property type="match status" value="1"/>
</dbReference>
<feature type="binding site" evidence="16">
    <location>
        <position position="99"/>
    </location>
    <ligand>
        <name>Ca(2+)</name>
        <dbReference type="ChEBI" id="CHEBI:29108"/>
        <label>1</label>
    </ligand>
</feature>
<evidence type="ECO:0000256" key="13">
    <source>
        <dbReference type="ARBA" id="ARBA00023324"/>
    </source>
</evidence>
<feature type="disulfide bond" evidence="18">
    <location>
        <begin position="95"/>
        <end position="100"/>
    </location>
</feature>
<feature type="binding site" evidence="16">
    <location>
        <position position="279"/>
    </location>
    <ligand>
        <name>Ca(2+)</name>
        <dbReference type="ChEBI" id="CHEBI:29108"/>
        <label>2</label>
    </ligand>
</feature>
<feature type="domain" description="Plant heme peroxidase family profile" evidence="20">
    <location>
        <begin position="52"/>
        <end position="357"/>
    </location>
</feature>
<comment type="catalytic activity">
    <reaction evidence="1 19">
        <text>2 a phenolic donor + H2O2 = 2 a phenolic radical donor + 2 H2O</text>
        <dbReference type="Rhea" id="RHEA:56136"/>
        <dbReference type="ChEBI" id="CHEBI:15377"/>
        <dbReference type="ChEBI" id="CHEBI:16240"/>
        <dbReference type="ChEBI" id="CHEBI:139520"/>
        <dbReference type="ChEBI" id="CHEBI:139521"/>
        <dbReference type="EC" id="1.11.1.7"/>
    </reaction>
</comment>
<evidence type="ECO:0000256" key="5">
    <source>
        <dbReference type="ARBA" id="ARBA00022525"/>
    </source>
</evidence>
<keyword evidence="9 16" id="KW-0106">Calcium</keyword>
<dbReference type="InterPro" id="IPR033905">
    <property type="entry name" value="Secretory_peroxidase"/>
</dbReference>
<comment type="cofactor">
    <cofactor evidence="16 19">
        <name>Ca(2+)</name>
        <dbReference type="ChEBI" id="CHEBI:29108"/>
    </cofactor>
    <text evidence="16 19">Binds 2 calcium ions per subunit.</text>
</comment>
<dbReference type="PRINTS" id="PR00461">
    <property type="entry name" value="PLPEROXIDASE"/>
</dbReference>
<evidence type="ECO:0000313" key="22">
    <source>
        <dbReference type="Proteomes" id="UP001443914"/>
    </source>
</evidence>
<feature type="site" description="Transition state stabilizer" evidence="17">
    <location>
        <position position="89"/>
    </location>
</feature>
<organism evidence="21 22">
    <name type="scientific">Saponaria officinalis</name>
    <name type="common">Common soapwort</name>
    <name type="synonym">Lychnis saponaria</name>
    <dbReference type="NCBI Taxonomy" id="3572"/>
    <lineage>
        <taxon>Eukaryota</taxon>
        <taxon>Viridiplantae</taxon>
        <taxon>Streptophyta</taxon>
        <taxon>Embryophyta</taxon>
        <taxon>Tracheophyta</taxon>
        <taxon>Spermatophyta</taxon>
        <taxon>Magnoliopsida</taxon>
        <taxon>eudicotyledons</taxon>
        <taxon>Gunneridae</taxon>
        <taxon>Pentapetalae</taxon>
        <taxon>Caryophyllales</taxon>
        <taxon>Caryophyllaceae</taxon>
        <taxon>Caryophylleae</taxon>
        <taxon>Saponaria</taxon>
    </lineage>
</organism>
<sequence length="357" mass="39319">MSFSSSSSSPCVTTTLLILILMTTTTPTSNGTMAVSATTKAANGTVSHHHGQMSVDYYAKSCPQVEKLISSIASQQFKDVPFVAPATIRLFFHDCFVQGCDASILISTKPGSDELAEKDALDNKEFPVEAFDGVDKAKALLESKCPGVVSCADILAISARDYVNLTGGPYYEVKKGRWDGKKSKASEVFSNLPRANSTMDELVKLFNSKGLTIEDLVVLSGAHTIGYTHCKYITNRIYDFKGTKKPQPNIDPRLLKALTMYCPKIGGNEDIVVPFDVTTPYKFDHVYYSNLEGNLGILESDQALFLDPRTKAQVQTMAKDKQTFFQAFVIAMEKMGTIHVKRGWKHGEKRVHCSLHM</sequence>
<comment type="similarity">
    <text evidence="3">Belongs to the peroxidase family. Ascorbate peroxidase subfamily.</text>
</comment>
<dbReference type="PROSITE" id="PS00436">
    <property type="entry name" value="PEROXIDASE_2"/>
    <property type="match status" value="1"/>
</dbReference>
<protein>
    <recommendedName>
        <fullName evidence="4 19">Peroxidase</fullName>
        <ecNumber evidence="4 19">1.11.1.7</ecNumber>
    </recommendedName>
</protein>
<evidence type="ECO:0000256" key="10">
    <source>
        <dbReference type="ARBA" id="ARBA00023002"/>
    </source>
</evidence>
<keyword evidence="5 19" id="KW-0964">Secreted</keyword>
<evidence type="ECO:0000256" key="15">
    <source>
        <dbReference type="PIRSR" id="PIRSR600823-2"/>
    </source>
</evidence>
<evidence type="ECO:0000256" key="14">
    <source>
        <dbReference type="PIRSR" id="PIRSR600823-1"/>
    </source>
</evidence>
<feature type="binding site" evidence="16">
    <location>
        <position position="276"/>
    </location>
    <ligand>
        <name>Ca(2+)</name>
        <dbReference type="ChEBI" id="CHEBI:29108"/>
        <label>2</label>
    </ligand>
</feature>
<evidence type="ECO:0000256" key="9">
    <source>
        <dbReference type="ARBA" id="ARBA00022837"/>
    </source>
</evidence>
<evidence type="ECO:0000256" key="8">
    <source>
        <dbReference type="ARBA" id="ARBA00022723"/>
    </source>
</evidence>
<feature type="signal peptide" evidence="19">
    <location>
        <begin position="1"/>
        <end position="30"/>
    </location>
</feature>
<comment type="function">
    <text evidence="2">Removal of H(2)O(2), oxidation of toxic reductants, biosynthesis and degradation of lignin, suberization, auxin catabolism, response to environmental stresses such as wounding, pathogen attack and oxidative stress. These functions might be dependent on each isozyme/isoform in each plant tissue.</text>
</comment>
<comment type="cofactor">
    <cofactor evidence="16 19">
        <name>heme b</name>
        <dbReference type="ChEBI" id="CHEBI:60344"/>
    </cofactor>
    <text evidence="16 19">Binds 1 heme b (iron(II)-protoporphyrin IX) group per subunit.</text>
</comment>
<feature type="binding site" evidence="16">
    <location>
        <position position="94"/>
    </location>
    <ligand>
        <name>Ca(2+)</name>
        <dbReference type="ChEBI" id="CHEBI:29108"/>
        <label>1</label>
    </ligand>
</feature>
<evidence type="ECO:0000256" key="17">
    <source>
        <dbReference type="PIRSR" id="PIRSR600823-4"/>
    </source>
</evidence>
<keyword evidence="11 16" id="KW-0408">Iron</keyword>
<dbReference type="FunFam" id="1.10.520.10:FF:000008">
    <property type="entry name" value="Peroxidase"/>
    <property type="match status" value="1"/>
</dbReference>
<dbReference type="Pfam" id="PF00141">
    <property type="entry name" value="peroxidase"/>
    <property type="match status" value="1"/>
</dbReference>
<gene>
    <name evidence="21" type="ORF">RND81_06G110700</name>
</gene>
<dbReference type="EC" id="1.11.1.7" evidence="4 19"/>
<dbReference type="EMBL" id="JBDFQZ010000006">
    <property type="protein sequence ID" value="KAK9714665.1"/>
    <property type="molecule type" value="Genomic_DNA"/>
</dbReference>
<dbReference type="CDD" id="cd00693">
    <property type="entry name" value="secretory_peroxidase"/>
    <property type="match status" value="1"/>
</dbReference>
<evidence type="ECO:0000256" key="3">
    <source>
        <dbReference type="ARBA" id="ARBA00006873"/>
    </source>
</evidence>
<feature type="disulfide bond" evidence="18">
    <location>
        <begin position="230"/>
        <end position="262"/>
    </location>
</feature>
<feature type="binding site" evidence="16">
    <location>
        <position position="117"/>
    </location>
    <ligand>
        <name>Ca(2+)</name>
        <dbReference type="ChEBI" id="CHEBI:29108"/>
        <label>1</label>
    </ligand>
</feature>
<feature type="binding site" evidence="15">
    <location>
        <position position="193"/>
    </location>
    <ligand>
        <name>substrate</name>
    </ligand>
</feature>
<feature type="disulfide bond" evidence="18">
    <location>
        <begin position="151"/>
        <end position="353"/>
    </location>
</feature>
<feature type="binding site" evidence="16">
    <location>
        <position position="97"/>
    </location>
    <ligand>
        <name>Ca(2+)</name>
        <dbReference type="ChEBI" id="CHEBI:29108"/>
        <label>1</label>
    </ligand>
</feature>
<evidence type="ECO:0000259" key="20">
    <source>
        <dbReference type="PROSITE" id="PS50873"/>
    </source>
</evidence>
<keyword evidence="10 19" id="KW-0560">Oxidoreductase</keyword>
<keyword evidence="6 19" id="KW-0575">Peroxidase</keyword>
<evidence type="ECO:0000256" key="11">
    <source>
        <dbReference type="ARBA" id="ARBA00023004"/>
    </source>
</evidence>
<dbReference type="GO" id="GO:0046872">
    <property type="term" value="F:metal ion binding"/>
    <property type="evidence" value="ECO:0007669"/>
    <property type="project" value="UniProtKB-UniRule"/>
</dbReference>
<proteinExistence type="inferred from homology"/>
<dbReference type="GO" id="GO:0020037">
    <property type="term" value="F:heme binding"/>
    <property type="evidence" value="ECO:0007669"/>
    <property type="project" value="UniProtKB-UniRule"/>
</dbReference>
<evidence type="ECO:0000256" key="18">
    <source>
        <dbReference type="PIRSR" id="PIRSR600823-5"/>
    </source>
</evidence>
<keyword evidence="7 19" id="KW-0349">Heme</keyword>
<feature type="binding site" evidence="16">
    <location>
        <position position="103"/>
    </location>
    <ligand>
        <name>Ca(2+)</name>
        <dbReference type="ChEBI" id="CHEBI:29108"/>
        <label>1</label>
    </ligand>
</feature>
<evidence type="ECO:0000313" key="21">
    <source>
        <dbReference type="EMBL" id="KAK9714665.1"/>
    </source>
</evidence>
<reference evidence="21" key="1">
    <citation type="submission" date="2024-03" db="EMBL/GenBank/DDBJ databases">
        <title>WGS assembly of Saponaria officinalis var. Norfolk2.</title>
        <authorList>
            <person name="Jenkins J."/>
            <person name="Shu S."/>
            <person name="Grimwood J."/>
            <person name="Barry K."/>
            <person name="Goodstein D."/>
            <person name="Schmutz J."/>
            <person name="Leebens-Mack J."/>
            <person name="Osbourn A."/>
        </authorList>
    </citation>
    <scope>NUCLEOTIDE SEQUENCE [LARGE SCALE GENOMIC DNA]</scope>
    <source>
        <strain evidence="21">JIC</strain>
    </source>
</reference>
<dbReference type="Gene3D" id="1.10.520.10">
    <property type="match status" value="1"/>
</dbReference>
<dbReference type="GO" id="GO:0006979">
    <property type="term" value="P:response to oxidative stress"/>
    <property type="evidence" value="ECO:0007669"/>
    <property type="project" value="UniProtKB-UniRule"/>
</dbReference>
<keyword evidence="12 18" id="KW-1015">Disulfide bond</keyword>
<dbReference type="PANTHER" id="PTHR31517">
    <property type="match status" value="1"/>
</dbReference>
<dbReference type="InterPro" id="IPR000823">
    <property type="entry name" value="Peroxidase_pln"/>
</dbReference>
<evidence type="ECO:0000256" key="1">
    <source>
        <dbReference type="ARBA" id="ARBA00000189"/>
    </source>
</evidence>
<dbReference type="PRINTS" id="PR00458">
    <property type="entry name" value="PEROXIDASE"/>
</dbReference>
<feature type="binding site" description="axial binding residue" evidence="16">
    <location>
        <position position="223"/>
    </location>
    <ligand>
        <name>heme b</name>
        <dbReference type="ChEBI" id="CHEBI:60344"/>
    </ligand>
    <ligandPart>
        <name>Fe</name>
        <dbReference type="ChEBI" id="CHEBI:18248"/>
    </ligandPart>
</feature>
<dbReference type="PROSITE" id="PS00435">
    <property type="entry name" value="PEROXIDASE_1"/>
    <property type="match status" value="1"/>
</dbReference>
<evidence type="ECO:0000256" key="7">
    <source>
        <dbReference type="ARBA" id="ARBA00022617"/>
    </source>
</evidence>
<evidence type="ECO:0000256" key="4">
    <source>
        <dbReference type="ARBA" id="ARBA00012313"/>
    </source>
</evidence>
<dbReference type="Gene3D" id="1.10.420.10">
    <property type="entry name" value="Peroxidase, domain 2"/>
    <property type="match status" value="1"/>
</dbReference>
<keyword evidence="19" id="KW-0732">Signal</keyword>
<dbReference type="InterPro" id="IPR019794">
    <property type="entry name" value="Peroxidases_AS"/>
</dbReference>
<evidence type="ECO:0000256" key="16">
    <source>
        <dbReference type="PIRSR" id="PIRSR600823-3"/>
    </source>
</evidence>
<comment type="subcellular location">
    <subcellularLocation>
        <location evidence="19">Secreted</location>
    </subcellularLocation>
</comment>
<dbReference type="GO" id="GO:0140825">
    <property type="term" value="F:lactoperoxidase activity"/>
    <property type="evidence" value="ECO:0007669"/>
    <property type="project" value="UniProtKB-EC"/>
</dbReference>
<dbReference type="InterPro" id="IPR019793">
    <property type="entry name" value="Peroxidases_heam-ligand_BS"/>
</dbReference>
<dbReference type="FunFam" id="1.10.420.10:FF:000001">
    <property type="entry name" value="Peroxidase"/>
    <property type="match status" value="1"/>
</dbReference>
<evidence type="ECO:0000256" key="12">
    <source>
        <dbReference type="ARBA" id="ARBA00023157"/>
    </source>
</evidence>